<evidence type="ECO:0000259" key="1">
    <source>
        <dbReference type="Pfam" id="PF12697"/>
    </source>
</evidence>
<dbReference type="InterPro" id="IPR000073">
    <property type="entry name" value="AB_hydrolase_1"/>
</dbReference>
<dbReference type="SUPFAM" id="SSF53474">
    <property type="entry name" value="alpha/beta-Hydrolases"/>
    <property type="match status" value="1"/>
</dbReference>
<sequence length="273" mass="29922">MTRSFHQFICKDALLAGTLDKGPHPTGLLIVSGGNEIKAGAHAGMAKLAQEIASQGFPVFRYDRRGIGDSSGRNRGFLDTKADIEAAAACFRDEIPMLKKLVAFGNCDAASALALFGSDIDIDRVVLANPWVIEDADPVPQKPTKPPPSAIRSRYWQRLKNPKTILDLLTGKINFRKLAIGLKQAAQKQENTSLSIQLKDGLIRLRKPTRILLASRDTTARAFLAAWHSKDFADARALPNITNETLDSASHSFADDHSKRWLESQLLEALKNA</sequence>
<proteinExistence type="predicted"/>
<dbReference type="Proteomes" id="UP000663923">
    <property type="component" value="Chromosome"/>
</dbReference>
<keyword evidence="3" id="KW-1185">Reference proteome</keyword>
<dbReference type="Gene3D" id="3.40.50.1820">
    <property type="entry name" value="alpha/beta hydrolase"/>
    <property type="match status" value="1"/>
</dbReference>
<keyword evidence="2" id="KW-0378">Hydrolase</keyword>
<protein>
    <submittedName>
        <fullName evidence="2">Hydrolase 1, exosortase A system-associated</fullName>
    </submittedName>
</protein>
<reference evidence="2 3" key="1">
    <citation type="submission" date="2021-03" db="EMBL/GenBank/DDBJ databases">
        <title>Complete genome of Parasphingorhabdus_sp.JHSY0214.</title>
        <authorList>
            <person name="Yoo J.H."/>
            <person name="Bae J.W."/>
        </authorList>
    </citation>
    <scope>NUCLEOTIDE SEQUENCE [LARGE SCALE GENOMIC DNA]</scope>
    <source>
        <strain evidence="2 3">JHSY0214</strain>
    </source>
</reference>
<dbReference type="EMBL" id="CP071794">
    <property type="protein sequence ID" value="QTD56459.1"/>
    <property type="molecule type" value="Genomic_DNA"/>
</dbReference>
<evidence type="ECO:0000313" key="2">
    <source>
        <dbReference type="EMBL" id="QTD56459.1"/>
    </source>
</evidence>
<organism evidence="2 3">
    <name type="scientific">Parasphingorhabdus cellanae</name>
    <dbReference type="NCBI Taxonomy" id="2806553"/>
    <lineage>
        <taxon>Bacteria</taxon>
        <taxon>Pseudomonadati</taxon>
        <taxon>Pseudomonadota</taxon>
        <taxon>Alphaproteobacteria</taxon>
        <taxon>Sphingomonadales</taxon>
        <taxon>Sphingomonadaceae</taxon>
        <taxon>Parasphingorhabdus</taxon>
    </lineage>
</organism>
<dbReference type="RefSeq" id="WP_207988279.1">
    <property type="nucleotide sequence ID" value="NZ_CP071794.1"/>
</dbReference>
<accession>A0ABX7T7M6</accession>
<dbReference type="NCBIfam" id="TIGR03100">
    <property type="entry name" value="hydr1_PEP"/>
    <property type="match status" value="1"/>
</dbReference>
<evidence type="ECO:0000313" key="3">
    <source>
        <dbReference type="Proteomes" id="UP000663923"/>
    </source>
</evidence>
<dbReference type="Pfam" id="PF12697">
    <property type="entry name" value="Abhydrolase_6"/>
    <property type="match status" value="1"/>
</dbReference>
<name>A0ABX7T7M6_9SPHN</name>
<dbReference type="GO" id="GO:0016787">
    <property type="term" value="F:hydrolase activity"/>
    <property type="evidence" value="ECO:0007669"/>
    <property type="project" value="UniProtKB-KW"/>
</dbReference>
<gene>
    <name evidence="2" type="ORF">J4G78_02330</name>
</gene>
<dbReference type="InterPro" id="IPR017531">
    <property type="entry name" value="Hydrolase-1_PEP"/>
</dbReference>
<dbReference type="InterPro" id="IPR029058">
    <property type="entry name" value="AB_hydrolase_fold"/>
</dbReference>
<feature type="domain" description="AB hydrolase-1" evidence="1">
    <location>
        <begin position="45"/>
        <end position="259"/>
    </location>
</feature>